<dbReference type="RefSeq" id="WP_323451274.1">
    <property type="nucleotide sequence ID" value="NZ_BSBI01000019.1"/>
</dbReference>
<accession>A0ABQ5PA21</accession>
<keyword evidence="1 2" id="KW-0238">DNA-binding</keyword>
<dbReference type="InterPro" id="IPR036271">
    <property type="entry name" value="Tet_transcr_reg_TetR-rel_C_sf"/>
</dbReference>
<dbReference type="SUPFAM" id="SSF48498">
    <property type="entry name" value="Tetracyclin repressor-like, C-terminal domain"/>
    <property type="match status" value="1"/>
</dbReference>
<dbReference type="Gene3D" id="1.10.357.10">
    <property type="entry name" value="Tetracycline Repressor, domain 2"/>
    <property type="match status" value="1"/>
</dbReference>
<protein>
    <submittedName>
        <fullName evidence="4">TetR/AcrR family transcriptional regulator</fullName>
    </submittedName>
</protein>
<sequence length="199" mass="20900">MARDTAVTRQKLLGAARQEFAALGVAGARVDRIAERAGVNKERVYGHFGSKEGLFAATVSAAMDELTEAVGKPGDDVAAWVGSVYDFHRERPELLRLLLWEALSHGGSELPGEQRRADGYALKVDALASRLGIGSGPRAAVVLLSLIGLAAWPNAVPQLTRLIVGSRVEEADSPEVVRGAVVDLAAGLVNGIRGADAPE</sequence>
<dbReference type="Pfam" id="PF17926">
    <property type="entry name" value="TetR_C_21"/>
    <property type="match status" value="1"/>
</dbReference>
<dbReference type="PROSITE" id="PS50977">
    <property type="entry name" value="HTH_TETR_2"/>
    <property type="match status" value="1"/>
</dbReference>
<keyword evidence="5" id="KW-1185">Reference proteome</keyword>
<dbReference type="Pfam" id="PF00440">
    <property type="entry name" value="TetR_N"/>
    <property type="match status" value="1"/>
</dbReference>
<dbReference type="PANTHER" id="PTHR30328">
    <property type="entry name" value="TRANSCRIPTIONAL REPRESSOR"/>
    <property type="match status" value="1"/>
</dbReference>
<gene>
    <name evidence="4" type="ORF">SYYSPA8_33580</name>
</gene>
<dbReference type="InterPro" id="IPR041467">
    <property type="entry name" value="Sco4008_C"/>
</dbReference>
<evidence type="ECO:0000313" key="5">
    <source>
        <dbReference type="Proteomes" id="UP001291653"/>
    </source>
</evidence>
<dbReference type="Proteomes" id="UP001291653">
    <property type="component" value="Unassembled WGS sequence"/>
</dbReference>
<dbReference type="EMBL" id="BSBI01000019">
    <property type="protein sequence ID" value="GLF99335.1"/>
    <property type="molecule type" value="Genomic_DNA"/>
</dbReference>
<feature type="DNA-binding region" description="H-T-H motif" evidence="2">
    <location>
        <begin position="29"/>
        <end position="48"/>
    </location>
</feature>
<dbReference type="PRINTS" id="PR00455">
    <property type="entry name" value="HTHTETR"/>
</dbReference>
<evidence type="ECO:0000256" key="2">
    <source>
        <dbReference type="PROSITE-ProRule" id="PRU00335"/>
    </source>
</evidence>
<dbReference type="InterPro" id="IPR001647">
    <property type="entry name" value="HTH_TetR"/>
</dbReference>
<dbReference type="SUPFAM" id="SSF46689">
    <property type="entry name" value="Homeodomain-like"/>
    <property type="match status" value="1"/>
</dbReference>
<dbReference type="InterPro" id="IPR050109">
    <property type="entry name" value="HTH-type_TetR-like_transc_reg"/>
</dbReference>
<dbReference type="PANTHER" id="PTHR30328:SF54">
    <property type="entry name" value="HTH-TYPE TRANSCRIPTIONAL REPRESSOR SCO4008"/>
    <property type="match status" value="1"/>
</dbReference>
<evidence type="ECO:0000259" key="3">
    <source>
        <dbReference type="PROSITE" id="PS50977"/>
    </source>
</evidence>
<dbReference type="InterPro" id="IPR009057">
    <property type="entry name" value="Homeodomain-like_sf"/>
</dbReference>
<reference evidence="4 5" key="1">
    <citation type="submission" date="2022-10" db="EMBL/GenBank/DDBJ databases">
        <title>Draft genome sequence of Streptomyces sp. YSPA8.</title>
        <authorList>
            <person name="Moriuchi R."/>
            <person name="Dohra H."/>
            <person name="Yamamura H."/>
            <person name="Kodani S."/>
        </authorList>
    </citation>
    <scope>NUCLEOTIDE SEQUENCE [LARGE SCALE GENOMIC DNA]</scope>
    <source>
        <strain evidence="4 5">YSPA8</strain>
    </source>
</reference>
<feature type="domain" description="HTH tetR-type" evidence="3">
    <location>
        <begin position="6"/>
        <end position="66"/>
    </location>
</feature>
<evidence type="ECO:0000256" key="1">
    <source>
        <dbReference type="ARBA" id="ARBA00023125"/>
    </source>
</evidence>
<evidence type="ECO:0000313" key="4">
    <source>
        <dbReference type="EMBL" id="GLF99335.1"/>
    </source>
</evidence>
<organism evidence="4 5">
    <name type="scientific">Streptomyces yaizuensis</name>
    <dbReference type="NCBI Taxonomy" id="2989713"/>
    <lineage>
        <taxon>Bacteria</taxon>
        <taxon>Bacillati</taxon>
        <taxon>Actinomycetota</taxon>
        <taxon>Actinomycetes</taxon>
        <taxon>Kitasatosporales</taxon>
        <taxon>Streptomycetaceae</taxon>
        <taxon>Streptomyces</taxon>
    </lineage>
</organism>
<comment type="caution">
    <text evidence="4">The sequence shown here is derived from an EMBL/GenBank/DDBJ whole genome shotgun (WGS) entry which is preliminary data.</text>
</comment>
<name>A0ABQ5PA21_9ACTN</name>
<proteinExistence type="predicted"/>